<dbReference type="EMBL" id="JBBXJM010000004">
    <property type="protein sequence ID" value="KAL1408424.1"/>
    <property type="molecule type" value="Genomic_DNA"/>
</dbReference>
<dbReference type="Gene3D" id="1.10.10.60">
    <property type="entry name" value="Homeodomain-like"/>
    <property type="match status" value="1"/>
</dbReference>
<dbReference type="InterPro" id="IPR001005">
    <property type="entry name" value="SANT/Myb"/>
</dbReference>
<evidence type="ECO:0000259" key="2">
    <source>
        <dbReference type="PROSITE" id="PS50090"/>
    </source>
</evidence>
<dbReference type="GeneID" id="95986279"/>
<name>A0ABR3Q129_9TREE</name>
<dbReference type="InterPro" id="IPR009057">
    <property type="entry name" value="Homeodomain-like_sf"/>
</dbReference>
<proteinExistence type="predicted"/>
<accession>A0ABR3Q129</accession>
<feature type="compositionally biased region" description="Basic residues" evidence="1">
    <location>
        <begin position="22"/>
        <end position="35"/>
    </location>
</feature>
<dbReference type="Proteomes" id="UP001565368">
    <property type="component" value="Unassembled WGS sequence"/>
</dbReference>
<evidence type="ECO:0000256" key="1">
    <source>
        <dbReference type="SAM" id="MobiDB-lite"/>
    </source>
</evidence>
<dbReference type="SMART" id="SM00717">
    <property type="entry name" value="SANT"/>
    <property type="match status" value="1"/>
</dbReference>
<feature type="domain" description="Myb-like" evidence="2">
    <location>
        <begin position="50"/>
        <end position="98"/>
    </location>
</feature>
<dbReference type="SUPFAM" id="SSF46689">
    <property type="entry name" value="Homeodomain-like"/>
    <property type="match status" value="1"/>
</dbReference>
<dbReference type="PROSITE" id="PS50090">
    <property type="entry name" value="MYB_LIKE"/>
    <property type="match status" value="1"/>
</dbReference>
<keyword evidence="4" id="KW-1185">Reference proteome</keyword>
<sequence length="114" mass="12203">MSDGASDDERVKIEIDDDAPPKTKKKKTAKAKTVRATKAAAGGTSAPTPRAPKKPSAWTGDEDWAMFKLVHPKAKVDWAAVALAVGNGRDAKSCSNRYYAWSKKLEAAIKSMGV</sequence>
<comment type="caution">
    <text evidence="3">The sequence shown here is derived from an EMBL/GenBank/DDBJ whole genome shotgun (WGS) entry which is preliminary data.</text>
</comment>
<protein>
    <recommendedName>
        <fullName evidence="2">Myb-like domain-containing protein</fullName>
    </recommendedName>
</protein>
<evidence type="ECO:0000313" key="4">
    <source>
        <dbReference type="Proteomes" id="UP001565368"/>
    </source>
</evidence>
<dbReference type="CDD" id="cd00167">
    <property type="entry name" value="SANT"/>
    <property type="match status" value="1"/>
</dbReference>
<evidence type="ECO:0000313" key="3">
    <source>
        <dbReference type="EMBL" id="KAL1408424.1"/>
    </source>
</evidence>
<dbReference type="RefSeq" id="XP_069208368.1">
    <property type="nucleotide sequence ID" value="XM_069353726.1"/>
</dbReference>
<feature type="region of interest" description="Disordered" evidence="1">
    <location>
        <begin position="1"/>
        <end position="58"/>
    </location>
</feature>
<reference evidence="3 4" key="1">
    <citation type="submission" date="2023-08" db="EMBL/GenBank/DDBJ databases">
        <title>Annotated Genome Sequence of Vanrija albida AlHP1.</title>
        <authorList>
            <person name="Herzog R."/>
        </authorList>
    </citation>
    <scope>NUCLEOTIDE SEQUENCE [LARGE SCALE GENOMIC DNA]</scope>
    <source>
        <strain evidence="3 4">AlHP1</strain>
    </source>
</reference>
<gene>
    <name evidence="3" type="ORF">Q8F55_005236</name>
</gene>
<organism evidence="3 4">
    <name type="scientific">Vanrija albida</name>
    <dbReference type="NCBI Taxonomy" id="181172"/>
    <lineage>
        <taxon>Eukaryota</taxon>
        <taxon>Fungi</taxon>
        <taxon>Dikarya</taxon>
        <taxon>Basidiomycota</taxon>
        <taxon>Agaricomycotina</taxon>
        <taxon>Tremellomycetes</taxon>
        <taxon>Trichosporonales</taxon>
        <taxon>Trichosporonaceae</taxon>
        <taxon>Vanrija</taxon>
    </lineage>
</organism>